<dbReference type="Proteomes" id="UP000685013">
    <property type="component" value="Chromosome 7"/>
</dbReference>
<dbReference type="AlphaFoldDB" id="A0AAV6NBK8"/>
<protein>
    <submittedName>
        <fullName evidence="1">Uncharacterized protein</fullName>
    </submittedName>
</protein>
<reference evidence="1 2" key="1">
    <citation type="journal article" date="2021" name="Hortic Res">
        <title>The domestication of Cucurbita argyrosperma as revealed by the genome of its wild relative.</title>
        <authorList>
            <person name="Barrera-Redondo J."/>
            <person name="Sanchez-de la Vega G."/>
            <person name="Aguirre-Liguori J.A."/>
            <person name="Castellanos-Morales G."/>
            <person name="Gutierrez-Guerrero Y.T."/>
            <person name="Aguirre-Dugua X."/>
            <person name="Aguirre-Planter E."/>
            <person name="Tenaillon M.I."/>
            <person name="Lira-Saade R."/>
            <person name="Eguiarte L.E."/>
        </authorList>
    </citation>
    <scope>NUCLEOTIDE SEQUENCE [LARGE SCALE GENOMIC DNA]</scope>
    <source>
        <strain evidence="1">JBR-2021</strain>
    </source>
</reference>
<dbReference type="EMBL" id="JAGKQH010000007">
    <property type="protein sequence ID" value="KAG6595487.1"/>
    <property type="molecule type" value="Genomic_DNA"/>
</dbReference>
<organism evidence="1 2">
    <name type="scientific">Cucurbita argyrosperma subsp. sororia</name>
    <dbReference type="NCBI Taxonomy" id="37648"/>
    <lineage>
        <taxon>Eukaryota</taxon>
        <taxon>Viridiplantae</taxon>
        <taxon>Streptophyta</taxon>
        <taxon>Embryophyta</taxon>
        <taxon>Tracheophyta</taxon>
        <taxon>Spermatophyta</taxon>
        <taxon>Magnoliopsida</taxon>
        <taxon>eudicotyledons</taxon>
        <taxon>Gunneridae</taxon>
        <taxon>Pentapetalae</taxon>
        <taxon>rosids</taxon>
        <taxon>fabids</taxon>
        <taxon>Cucurbitales</taxon>
        <taxon>Cucurbitaceae</taxon>
        <taxon>Cucurbiteae</taxon>
        <taxon>Cucurbita</taxon>
    </lineage>
</organism>
<evidence type="ECO:0000313" key="1">
    <source>
        <dbReference type="EMBL" id="KAG6595487.1"/>
    </source>
</evidence>
<comment type="caution">
    <text evidence="1">The sequence shown here is derived from an EMBL/GenBank/DDBJ whole genome shotgun (WGS) entry which is preliminary data.</text>
</comment>
<name>A0AAV6NBK8_9ROSI</name>
<sequence>MAAGHLRKLIRAKSVDAPQSLAQRQNIEPRVLTRWSATLASGSNSDRDDCAAAFSSAAAGCGRRPVNSVEDSLPAIRSEAESKPIPLL</sequence>
<feature type="non-terminal residue" evidence="1">
    <location>
        <position position="1"/>
    </location>
</feature>
<evidence type="ECO:0000313" key="2">
    <source>
        <dbReference type="Proteomes" id="UP000685013"/>
    </source>
</evidence>
<proteinExistence type="predicted"/>
<keyword evidence="2" id="KW-1185">Reference proteome</keyword>
<gene>
    <name evidence="1" type="ORF">SDJN03_12040</name>
</gene>
<accession>A0AAV6NBK8</accession>